<name>A0A9N9E3K5_9GLOM</name>
<evidence type="ECO:0000313" key="2">
    <source>
        <dbReference type="Proteomes" id="UP000789572"/>
    </source>
</evidence>
<comment type="caution">
    <text evidence="1">The sequence shown here is derived from an EMBL/GenBank/DDBJ whole genome shotgun (WGS) entry which is preliminary data.</text>
</comment>
<protein>
    <submittedName>
        <fullName evidence="1">7204_t:CDS:1</fullName>
    </submittedName>
</protein>
<organism evidence="1 2">
    <name type="scientific">Paraglomus occultum</name>
    <dbReference type="NCBI Taxonomy" id="144539"/>
    <lineage>
        <taxon>Eukaryota</taxon>
        <taxon>Fungi</taxon>
        <taxon>Fungi incertae sedis</taxon>
        <taxon>Mucoromycota</taxon>
        <taxon>Glomeromycotina</taxon>
        <taxon>Glomeromycetes</taxon>
        <taxon>Paraglomerales</taxon>
        <taxon>Paraglomeraceae</taxon>
        <taxon>Paraglomus</taxon>
    </lineage>
</organism>
<reference evidence="1" key="1">
    <citation type="submission" date="2021-06" db="EMBL/GenBank/DDBJ databases">
        <authorList>
            <person name="Kallberg Y."/>
            <person name="Tangrot J."/>
            <person name="Rosling A."/>
        </authorList>
    </citation>
    <scope>NUCLEOTIDE SEQUENCE</scope>
    <source>
        <strain evidence="1">IA702</strain>
    </source>
</reference>
<dbReference type="AlphaFoldDB" id="A0A9N9E3K5"/>
<sequence length="52" mass="5899">KDIGMLENDCAAFKKCLVYGGYSFAIKFIVDDDGRQKQLPAVRWWVGGVEME</sequence>
<keyword evidence="2" id="KW-1185">Reference proteome</keyword>
<dbReference type="Proteomes" id="UP000789572">
    <property type="component" value="Unassembled WGS sequence"/>
</dbReference>
<feature type="non-terminal residue" evidence="1">
    <location>
        <position position="1"/>
    </location>
</feature>
<accession>A0A9N9E3K5</accession>
<proteinExistence type="predicted"/>
<evidence type="ECO:0000313" key="1">
    <source>
        <dbReference type="EMBL" id="CAG8658669.1"/>
    </source>
</evidence>
<feature type="non-terminal residue" evidence="1">
    <location>
        <position position="52"/>
    </location>
</feature>
<gene>
    <name evidence="1" type="ORF">POCULU_LOCUS10340</name>
</gene>
<dbReference type="EMBL" id="CAJVPJ010005123">
    <property type="protein sequence ID" value="CAG8658669.1"/>
    <property type="molecule type" value="Genomic_DNA"/>
</dbReference>